<proteinExistence type="predicted"/>
<organism evidence="2 3">
    <name type="scientific">Listeria booriae</name>
    <dbReference type="NCBI Taxonomy" id="1552123"/>
    <lineage>
        <taxon>Bacteria</taxon>
        <taxon>Bacillati</taxon>
        <taxon>Bacillota</taxon>
        <taxon>Bacilli</taxon>
        <taxon>Bacillales</taxon>
        <taxon>Listeriaceae</taxon>
        <taxon>Listeria</taxon>
    </lineage>
</organism>
<dbReference type="EMBL" id="JAARVD010000011">
    <property type="protein sequence ID" value="MBC1798507.1"/>
    <property type="molecule type" value="Genomic_DNA"/>
</dbReference>
<evidence type="ECO:0000313" key="2">
    <source>
        <dbReference type="EMBL" id="MBC1798507.1"/>
    </source>
</evidence>
<keyword evidence="1" id="KW-1133">Transmembrane helix</keyword>
<comment type="caution">
    <text evidence="2">The sequence shown here is derived from an EMBL/GenBank/DDBJ whole genome shotgun (WGS) entry which is preliminary data.</text>
</comment>
<dbReference type="Proteomes" id="UP000548082">
    <property type="component" value="Unassembled WGS sequence"/>
</dbReference>
<name>A0A842B7I2_9LIST</name>
<evidence type="ECO:0000256" key="1">
    <source>
        <dbReference type="SAM" id="Phobius"/>
    </source>
</evidence>
<dbReference type="RefSeq" id="WP_185545677.1">
    <property type="nucleotide sequence ID" value="NZ_JAARVD010000011.1"/>
</dbReference>
<sequence>MNKTTLPNETPYKAPYQKFWFDMALKFLPSSLIVILVGYRLTTVPPVLNFYLILHFLLFGIIVFTYTWISMELLFTWIAIRKKKIQS</sequence>
<feature type="transmembrane region" description="Helical" evidence="1">
    <location>
        <begin position="53"/>
        <end position="80"/>
    </location>
</feature>
<evidence type="ECO:0000313" key="3">
    <source>
        <dbReference type="Proteomes" id="UP000548082"/>
    </source>
</evidence>
<protein>
    <submittedName>
        <fullName evidence="2">Uncharacterized protein</fullName>
    </submittedName>
</protein>
<keyword evidence="1" id="KW-0472">Membrane</keyword>
<keyword evidence="1" id="KW-0812">Transmembrane</keyword>
<reference evidence="2 3" key="1">
    <citation type="submission" date="2020-03" db="EMBL/GenBank/DDBJ databases">
        <title>Soil Listeria distribution.</title>
        <authorList>
            <person name="Liao J."/>
            <person name="Wiedmann M."/>
        </authorList>
    </citation>
    <scope>NUCLEOTIDE SEQUENCE [LARGE SCALE GENOMIC DNA]</scope>
    <source>
        <strain evidence="2 3">FSL L7-0990</strain>
    </source>
</reference>
<accession>A0A842B7I2</accession>
<feature type="transmembrane region" description="Helical" evidence="1">
    <location>
        <begin position="20"/>
        <end position="41"/>
    </location>
</feature>
<gene>
    <name evidence="2" type="ORF">HCA55_17345</name>
</gene>
<dbReference type="AlphaFoldDB" id="A0A842B7I2"/>